<evidence type="ECO:0000259" key="3">
    <source>
        <dbReference type="PROSITE" id="PS50893"/>
    </source>
</evidence>
<dbReference type="InterPro" id="IPR017871">
    <property type="entry name" value="ABC_transporter-like_CS"/>
</dbReference>
<evidence type="ECO:0000256" key="2">
    <source>
        <dbReference type="ARBA" id="ARBA00022840"/>
    </source>
</evidence>
<dbReference type="PANTHER" id="PTHR43158:SF2">
    <property type="entry name" value="SKFA PEPTIDE EXPORT ATP-BINDING PROTEIN SKFE"/>
    <property type="match status" value="1"/>
</dbReference>
<dbReference type="EMBL" id="UINC01001552">
    <property type="protein sequence ID" value="SUZ83476.1"/>
    <property type="molecule type" value="Genomic_DNA"/>
</dbReference>
<dbReference type="AlphaFoldDB" id="A0A381QVM6"/>
<name>A0A381QVM6_9ZZZZ</name>
<evidence type="ECO:0000313" key="4">
    <source>
        <dbReference type="EMBL" id="SUZ83476.1"/>
    </source>
</evidence>
<proteinExistence type="predicted"/>
<dbReference type="PROSITE" id="PS00211">
    <property type="entry name" value="ABC_TRANSPORTER_1"/>
    <property type="match status" value="1"/>
</dbReference>
<dbReference type="SUPFAM" id="SSF52540">
    <property type="entry name" value="P-loop containing nucleoside triphosphate hydrolases"/>
    <property type="match status" value="1"/>
</dbReference>
<feature type="domain" description="ABC transporter" evidence="3">
    <location>
        <begin position="16"/>
        <end position="256"/>
    </location>
</feature>
<reference evidence="4" key="1">
    <citation type="submission" date="2018-05" db="EMBL/GenBank/DDBJ databases">
        <authorList>
            <person name="Lanie J.A."/>
            <person name="Ng W.-L."/>
            <person name="Kazmierczak K.M."/>
            <person name="Andrzejewski T.M."/>
            <person name="Davidsen T.M."/>
            <person name="Wayne K.J."/>
            <person name="Tettelin H."/>
            <person name="Glass J.I."/>
            <person name="Rusch D."/>
            <person name="Podicherti R."/>
            <person name="Tsui H.-C.T."/>
            <person name="Winkler M.E."/>
        </authorList>
    </citation>
    <scope>NUCLEOTIDE SEQUENCE</scope>
</reference>
<dbReference type="InterPro" id="IPR003593">
    <property type="entry name" value="AAA+_ATPase"/>
</dbReference>
<sequence>MPASGRRVGDVHEPVLQLTGVGRRTECTTMLDGVDWQVDPGQHWVVLGPNGSGKSTLLRIAGLHLHPTVGTVRVLGETLGRTDVRRLRRRIGYASASLADAFRPGITSGEVVMTALHGALEPWWHDYSDDDRERARSLLGRIGCGDRAGHAFGTLSSGERQRVLLARTLMVDPDLLLLDEPTAALDLGGREALVTTLAGLADDPATPPMVQVTHHVEEIPPGFTHALLLEAGRVVDAGPLADVVTERALSDCYGLDLRLSHVAGRWSVRVNGSDR</sequence>
<organism evidence="4">
    <name type="scientific">marine metagenome</name>
    <dbReference type="NCBI Taxonomy" id="408172"/>
    <lineage>
        <taxon>unclassified sequences</taxon>
        <taxon>metagenomes</taxon>
        <taxon>ecological metagenomes</taxon>
    </lineage>
</organism>
<accession>A0A381QVM6</accession>
<evidence type="ECO:0000256" key="1">
    <source>
        <dbReference type="ARBA" id="ARBA00022741"/>
    </source>
</evidence>
<dbReference type="Pfam" id="PF00005">
    <property type="entry name" value="ABC_tran"/>
    <property type="match status" value="1"/>
</dbReference>
<keyword evidence="1" id="KW-0547">Nucleotide-binding</keyword>
<keyword evidence="2" id="KW-0067">ATP-binding</keyword>
<dbReference type="SMART" id="SM00382">
    <property type="entry name" value="AAA"/>
    <property type="match status" value="1"/>
</dbReference>
<protein>
    <recommendedName>
        <fullName evidence="3">ABC transporter domain-containing protein</fullName>
    </recommendedName>
</protein>
<dbReference type="PANTHER" id="PTHR43158">
    <property type="entry name" value="SKFA PEPTIDE EXPORT ATP-BINDING PROTEIN SKFE"/>
    <property type="match status" value="1"/>
</dbReference>
<dbReference type="Gene3D" id="3.40.50.300">
    <property type="entry name" value="P-loop containing nucleotide triphosphate hydrolases"/>
    <property type="match status" value="1"/>
</dbReference>
<gene>
    <name evidence="4" type="ORF">METZ01_LOCUS36330</name>
</gene>
<dbReference type="PROSITE" id="PS50893">
    <property type="entry name" value="ABC_TRANSPORTER_2"/>
    <property type="match status" value="1"/>
</dbReference>
<dbReference type="GO" id="GO:0005524">
    <property type="term" value="F:ATP binding"/>
    <property type="evidence" value="ECO:0007669"/>
    <property type="project" value="UniProtKB-KW"/>
</dbReference>
<dbReference type="GO" id="GO:0016887">
    <property type="term" value="F:ATP hydrolysis activity"/>
    <property type="evidence" value="ECO:0007669"/>
    <property type="project" value="InterPro"/>
</dbReference>
<dbReference type="InterPro" id="IPR027417">
    <property type="entry name" value="P-loop_NTPase"/>
</dbReference>
<dbReference type="InterPro" id="IPR003439">
    <property type="entry name" value="ABC_transporter-like_ATP-bd"/>
</dbReference>